<proteinExistence type="predicted"/>
<gene>
    <name evidence="3" type="ORF">BN860_00320g</name>
</gene>
<evidence type="ECO:0000256" key="1">
    <source>
        <dbReference type="SAM" id="Coils"/>
    </source>
</evidence>
<organism evidence="3 4">
    <name type="scientific">Zygosaccharomyces bailii (strain CLIB 213 / ATCC 58445 / CBS 680 / BCRC 21525 / NBRC 1098 / NCYC 1416 / NRRL Y-2227)</name>
    <dbReference type="NCBI Taxonomy" id="1333698"/>
    <lineage>
        <taxon>Eukaryota</taxon>
        <taxon>Fungi</taxon>
        <taxon>Dikarya</taxon>
        <taxon>Ascomycota</taxon>
        <taxon>Saccharomycotina</taxon>
        <taxon>Saccharomycetes</taxon>
        <taxon>Saccharomycetales</taxon>
        <taxon>Saccharomycetaceae</taxon>
        <taxon>Zygosaccharomyces</taxon>
    </lineage>
</organism>
<dbReference type="Proteomes" id="UP000019375">
    <property type="component" value="Unassembled WGS sequence"/>
</dbReference>
<reference evidence="4" key="1">
    <citation type="journal article" date="2013" name="Genome Announc.">
        <title>Genome sequence of the food spoilage yeast Zygosaccharomyces bailii CLIB 213(T).</title>
        <authorList>
            <person name="Galeote V."/>
            <person name="Bigey F."/>
            <person name="Devillers H."/>
            <person name="Neuveglise C."/>
            <person name="Dequin S."/>
        </authorList>
    </citation>
    <scope>NUCLEOTIDE SEQUENCE [LARGE SCALE GENOMIC DNA]</scope>
    <source>
        <strain evidence="4">CLIB 213 / ATCC 58445 / CBS 680 / CCRC 21525 / NBRC 1098 / NCYC 1416 / NRRL Y-2227</strain>
    </source>
</reference>
<feature type="region of interest" description="Disordered" evidence="2">
    <location>
        <begin position="1"/>
        <end position="41"/>
    </location>
</feature>
<dbReference type="GO" id="GO:0000390">
    <property type="term" value="P:spliceosomal complex disassembly"/>
    <property type="evidence" value="ECO:0007669"/>
    <property type="project" value="InterPro"/>
</dbReference>
<dbReference type="InterPro" id="IPR028211">
    <property type="entry name" value="Ntr2"/>
</dbReference>
<feature type="coiled-coil region" evidence="1">
    <location>
        <begin position="199"/>
        <end position="233"/>
    </location>
</feature>
<keyword evidence="1" id="KW-0175">Coiled coil</keyword>
<dbReference type="Pfam" id="PF15458">
    <property type="entry name" value="NTR2"/>
    <property type="match status" value="1"/>
</dbReference>
<evidence type="ECO:0000313" key="4">
    <source>
        <dbReference type="Proteomes" id="UP000019375"/>
    </source>
</evidence>
<feature type="compositionally biased region" description="Polar residues" evidence="2">
    <location>
        <begin position="8"/>
        <end position="30"/>
    </location>
</feature>
<accession>A0A8J2T913</accession>
<dbReference type="OrthoDB" id="4067234at2759"/>
<keyword evidence="4" id="KW-1185">Reference proteome</keyword>
<name>A0A8J2T913_ZYGB2</name>
<protein>
    <submittedName>
        <fullName evidence="3">ZYBA0S07-00320g1_1</fullName>
    </submittedName>
</protein>
<evidence type="ECO:0000313" key="3">
    <source>
        <dbReference type="EMBL" id="CDF90409.1"/>
    </source>
</evidence>
<evidence type="ECO:0000256" key="2">
    <source>
        <dbReference type="SAM" id="MobiDB-lite"/>
    </source>
</evidence>
<dbReference type="AlphaFoldDB" id="A0A8J2T913"/>
<sequence length="242" mass="27926">MRRRNKIQLPSLSNPSEGRNVGFSSASLQDELNEETDPLPLKKNVKKVQILELDDDETSEPEYDSIFKRADMKVLNLEDMDESVASTATPSTERVIAEKDYVRLLDKEDKKDIIDQIKRYGDGSDNDMDDFEDEKLPVSNNERHLEKEKRKRLIQEALNENEGVSKWEESLMGRVQVNRGPTLPQMCQSLQHDHLASTLSKLQLRKMQLRIQLESMKDEKESLHKRRGDLIERINQLGAGPL</sequence>
<dbReference type="EMBL" id="HG316460">
    <property type="protein sequence ID" value="CDF90409.1"/>
    <property type="molecule type" value="Genomic_DNA"/>
</dbReference>
<dbReference type="GO" id="GO:0071008">
    <property type="term" value="C:U2-type post-mRNA release spliceosomal complex"/>
    <property type="evidence" value="ECO:0007669"/>
    <property type="project" value="InterPro"/>
</dbReference>